<accession>A0A0K8TA74</accession>
<feature type="signal peptide" evidence="2">
    <location>
        <begin position="1"/>
        <end position="28"/>
    </location>
</feature>
<evidence type="ECO:0000313" key="3">
    <source>
        <dbReference type="EMBL" id="JAG62025.1"/>
    </source>
</evidence>
<evidence type="ECO:0000256" key="2">
    <source>
        <dbReference type="SAM" id="SignalP"/>
    </source>
</evidence>
<sequence length="201" mass="22923">MFSGRYLVISWCLLTTGIYPSLHGHVEATDVLEYPGSEISYLGPSEHVGCENENFLHVDNRPYSSKPRRLAETSKSLSEISENIHFPGVPNSVYDRAFSHLNSNPTLAEDSLVENNYAFKSINTNHRTSRSSKRHHFAERNRHGGMIHSHNTFEESPSPGFPRSGDDHDFFHLDSTFTANIPFENHHQVEGYGNKRRKNLR</sequence>
<evidence type="ECO:0000256" key="1">
    <source>
        <dbReference type="SAM" id="MobiDB-lite"/>
    </source>
</evidence>
<proteinExistence type="predicted"/>
<protein>
    <submittedName>
        <fullName evidence="3">Uncharacterized protein</fullName>
    </submittedName>
</protein>
<feature type="region of interest" description="Disordered" evidence="1">
    <location>
        <begin position="142"/>
        <end position="167"/>
    </location>
</feature>
<dbReference type="AlphaFoldDB" id="A0A0K8TA74"/>
<feature type="chain" id="PRO_5005519891" evidence="2">
    <location>
        <begin position="29"/>
        <end position="201"/>
    </location>
</feature>
<feature type="non-terminal residue" evidence="3">
    <location>
        <position position="201"/>
    </location>
</feature>
<keyword evidence="2" id="KW-0732">Signal</keyword>
<name>A0A0K8TA74_LYGHE</name>
<dbReference type="EMBL" id="GBRD01003796">
    <property type="protein sequence ID" value="JAG62025.1"/>
    <property type="molecule type" value="Transcribed_RNA"/>
</dbReference>
<reference evidence="3" key="1">
    <citation type="submission" date="2014-09" db="EMBL/GenBank/DDBJ databases">
        <authorList>
            <person name="Magalhaes I.L.F."/>
            <person name="Oliveira U."/>
            <person name="Santos F.R."/>
            <person name="Vidigal T.H.D.A."/>
            <person name="Brescovit A.D."/>
            <person name="Santos A.J."/>
        </authorList>
    </citation>
    <scope>NUCLEOTIDE SEQUENCE</scope>
</reference>
<organism evidence="3">
    <name type="scientific">Lygus hesperus</name>
    <name type="common">Western plant bug</name>
    <dbReference type="NCBI Taxonomy" id="30085"/>
    <lineage>
        <taxon>Eukaryota</taxon>
        <taxon>Metazoa</taxon>
        <taxon>Ecdysozoa</taxon>
        <taxon>Arthropoda</taxon>
        <taxon>Hexapoda</taxon>
        <taxon>Insecta</taxon>
        <taxon>Pterygota</taxon>
        <taxon>Neoptera</taxon>
        <taxon>Paraneoptera</taxon>
        <taxon>Hemiptera</taxon>
        <taxon>Heteroptera</taxon>
        <taxon>Panheteroptera</taxon>
        <taxon>Cimicomorpha</taxon>
        <taxon>Miridae</taxon>
        <taxon>Mirini</taxon>
        <taxon>Lygus</taxon>
    </lineage>
</organism>